<protein>
    <submittedName>
        <fullName evidence="6">GFA family protein</fullName>
    </submittedName>
</protein>
<comment type="caution">
    <text evidence="6">The sequence shown here is derived from an EMBL/GenBank/DDBJ whole genome shotgun (WGS) entry which is preliminary data.</text>
</comment>
<dbReference type="EMBL" id="JAELXS010000002">
    <property type="protein sequence ID" value="MBJ6121021.1"/>
    <property type="molecule type" value="Genomic_DNA"/>
</dbReference>
<dbReference type="PROSITE" id="PS51891">
    <property type="entry name" value="CENP_V_GFA"/>
    <property type="match status" value="1"/>
</dbReference>
<evidence type="ECO:0000259" key="5">
    <source>
        <dbReference type="PROSITE" id="PS51891"/>
    </source>
</evidence>
<evidence type="ECO:0000256" key="3">
    <source>
        <dbReference type="ARBA" id="ARBA00022833"/>
    </source>
</evidence>
<evidence type="ECO:0000313" key="6">
    <source>
        <dbReference type="EMBL" id="MBJ6121021.1"/>
    </source>
</evidence>
<evidence type="ECO:0000256" key="4">
    <source>
        <dbReference type="ARBA" id="ARBA00023239"/>
    </source>
</evidence>
<accession>A0ABS0XLW3</accession>
<evidence type="ECO:0000313" key="7">
    <source>
        <dbReference type="Proteomes" id="UP000640426"/>
    </source>
</evidence>
<sequence length="147" mass="16366">MIAGGCRCGAVRYKVARDTLPAAYACHCTDCQTWSGSAFSMQFFMAADALAVEGAVTEYGFVNPMRRFSVQRFCLTCHTRLYNTNDARPWLVNIRAGTLDDSARIDVPLHIWTRSRQPWLILPATAECYPEAAPIEALERLATLTSL</sequence>
<keyword evidence="4" id="KW-0456">Lyase</keyword>
<evidence type="ECO:0000256" key="1">
    <source>
        <dbReference type="ARBA" id="ARBA00005495"/>
    </source>
</evidence>
<keyword evidence="3" id="KW-0862">Zinc</keyword>
<dbReference type="InterPro" id="IPR011057">
    <property type="entry name" value="Mss4-like_sf"/>
</dbReference>
<proteinExistence type="inferred from homology"/>
<dbReference type="Gene3D" id="3.90.1590.10">
    <property type="entry name" value="glutathione-dependent formaldehyde- activating enzyme (gfa)"/>
    <property type="match status" value="1"/>
</dbReference>
<organism evidence="6 7">
    <name type="scientific">Sphingomonas mollis</name>
    <dbReference type="NCBI Taxonomy" id="2795726"/>
    <lineage>
        <taxon>Bacteria</taxon>
        <taxon>Pseudomonadati</taxon>
        <taxon>Pseudomonadota</taxon>
        <taxon>Alphaproteobacteria</taxon>
        <taxon>Sphingomonadales</taxon>
        <taxon>Sphingomonadaceae</taxon>
        <taxon>Sphingomonas</taxon>
    </lineage>
</organism>
<dbReference type="PANTHER" id="PTHR33337:SF33">
    <property type="entry name" value="CENP-V_GFA DOMAIN-CONTAINING PROTEIN"/>
    <property type="match status" value="1"/>
</dbReference>
<reference evidence="7" key="1">
    <citation type="submission" date="2020-12" db="EMBL/GenBank/DDBJ databases">
        <title>Hymenobacter sp.</title>
        <authorList>
            <person name="Kim M.K."/>
        </authorList>
    </citation>
    <scope>NUCLEOTIDE SEQUENCE [LARGE SCALE GENOMIC DNA]</scope>
    <source>
        <strain evidence="7">BT553</strain>
    </source>
</reference>
<name>A0ABS0XLW3_9SPHN</name>
<dbReference type="Pfam" id="PF04828">
    <property type="entry name" value="GFA"/>
    <property type="match status" value="1"/>
</dbReference>
<dbReference type="SUPFAM" id="SSF51316">
    <property type="entry name" value="Mss4-like"/>
    <property type="match status" value="1"/>
</dbReference>
<feature type="domain" description="CENP-V/GFA" evidence="5">
    <location>
        <begin position="2"/>
        <end position="120"/>
    </location>
</feature>
<dbReference type="PANTHER" id="PTHR33337">
    <property type="entry name" value="GFA DOMAIN-CONTAINING PROTEIN"/>
    <property type="match status" value="1"/>
</dbReference>
<dbReference type="RefSeq" id="WP_199035525.1">
    <property type="nucleotide sequence ID" value="NZ_JAELXS010000002.1"/>
</dbReference>
<gene>
    <name evidence="6" type="ORF">JAO74_04350</name>
</gene>
<dbReference type="InterPro" id="IPR006913">
    <property type="entry name" value="CENP-V/GFA"/>
</dbReference>
<evidence type="ECO:0000256" key="2">
    <source>
        <dbReference type="ARBA" id="ARBA00022723"/>
    </source>
</evidence>
<keyword evidence="2" id="KW-0479">Metal-binding</keyword>
<dbReference type="Proteomes" id="UP000640426">
    <property type="component" value="Unassembled WGS sequence"/>
</dbReference>
<keyword evidence="7" id="KW-1185">Reference proteome</keyword>
<comment type="similarity">
    <text evidence="1">Belongs to the Gfa family.</text>
</comment>